<feature type="domain" description="Reverse transcriptase" evidence="1">
    <location>
        <begin position="1"/>
        <end position="190"/>
    </location>
</feature>
<dbReference type="PANTHER" id="PTHR19446">
    <property type="entry name" value="REVERSE TRANSCRIPTASES"/>
    <property type="match status" value="1"/>
</dbReference>
<dbReference type="Proteomes" id="UP000054107">
    <property type="component" value="Unassembled WGS sequence"/>
</dbReference>
<proteinExistence type="predicted"/>
<organism evidence="2 3">
    <name type="scientific">Parasitella parasitica</name>
    <dbReference type="NCBI Taxonomy" id="35722"/>
    <lineage>
        <taxon>Eukaryota</taxon>
        <taxon>Fungi</taxon>
        <taxon>Fungi incertae sedis</taxon>
        <taxon>Mucoromycota</taxon>
        <taxon>Mucoromycotina</taxon>
        <taxon>Mucoromycetes</taxon>
        <taxon>Mucorales</taxon>
        <taxon>Mucorineae</taxon>
        <taxon>Mucoraceae</taxon>
        <taxon>Parasitella</taxon>
    </lineage>
</organism>
<evidence type="ECO:0000313" key="3">
    <source>
        <dbReference type="Proteomes" id="UP000054107"/>
    </source>
</evidence>
<name>A0A0B7NXJ3_9FUNG</name>
<dbReference type="InterPro" id="IPR000477">
    <property type="entry name" value="RT_dom"/>
</dbReference>
<keyword evidence="3" id="KW-1185">Reference proteome</keyword>
<dbReference type="PROSITE" id="PS50878">
    <property type="entry name" value="RT_POL"/>
    <property type="match status" value="1"/>
</dbReference>
<dbReference type="EMBL" id="LN734207">
    <property type="protein sequence ID" value="CEP20108.1"/>
    <property type="molecule type" value="Genomic_DNA"/>
</dbReference>
<sequence length="210" mass="24434">MKGRFIGKNGLLLHLLLHQARHRQYPGIGMLLDQEKAYDRVNPHYLMKVMEYFGFCCEFIRCVHSFFFGNFIEVDVNGYFTQTVFQQRGLRQGDPLSRLLFNLALEPLLLSTQQDSEIIGYEYELDRIPRFVKTIAYADDVCVVLKTQDEFTRLQNHLIQYSNVSNTKFNQTKTKAFSLNGIRMLTGNVIFSSIASQRTTQNFLLNHFAI</sequence>
<evidence type="ECO:0000313" key="2">
    <source>
        <dbReference type="EMBL" id="CEP20108.1"/>
    </source>
</evidence>
<dbReference type="SUPFAM" id="SSF56672">
    <property type="entry name" value="DNA/RNA polymerases"/>
    <property type="match status" value="1"/>
</dbReference>
<reference evidence="2 3" key="1">
    <citation type="submission" date="2014-09" db="EMBL/GenBank/DDBJ databases">
        <authorList>
            <person name="Ellenberger Sabrina"/>
        </authorList>
    </citation>
    <scope>NUCLEOTIDE SEQUENCE [LARGE SCALE GENOMIC DNA]</scope>
    <source>
        <strain evidence="2 3">CBS 412.66</strain>
    </source>
</reference>
<dbReference type="AlphaFoldDB" id="A0A0B7NXJ3"/>
<protein>
    <recommendedName>
        <fullName evidence="1">Reverse transcriptase domain-containing protein</fullName>
    </recommendedName>
</protein>
<evidence type="ECO:0000259" key="1">
    <source>
        <dbReference type="PROSITE" id="PS50878"/>
    </source>
</evidence>
<gene>
    <name evidence="2" type="primary">PARPA_14429.1 scaffold 50209</name>
</gene>
<dbReference type="InterPro" id="IPR043502">
    <property type="entry name" value="DNA/RNA_pol_sf"/>
</dbReference>
<dbReference type="STRING" id="35722.A0A0B7NXJ3"/>
<dbReference type="OrthoDB" id="2272983at2759"/>
<dbReference type="Pfam" id="PF00078">
    <property type="entry name" value="RVT_1"/>
    <property type="match status" value="1"/>
</dbReference>
<accession>A0A0B7NXJ3</accession>